<dbReference type="FunFam" id="1.10.246.20:FF:000003">
    <property type="entry name" value="Mediator of RNA polymerase II transcription subunit 15a"/>
    <property type="match status" value="1"/>
</dbReference>
<organism evidence="4 5">
    <name type="scientific">Taxus chinensis</name>
    <name type="common">Chinese yew</name>
    <name type="synonym">Taxus wallichiana var. chinensis</name>
    <dbReference type="NCBI Taxonomy" id="29808"/>
    <lineage>
        <taxon>Eukaryota</taxon>
        <taxon>Viridiplantae</taxon>
        <taxon>Streptophyta</taxon>
        <taxon>Embryophyta</taxon>
        <taxon>Tracheophyta</taxon>
        <taxon>Spermatophyta</taxon>
        <taxon>Pinopsida</taxon>
        <taxon>Pinidae</taxon>
        <taxon>Conifers II</taxon>
        <taxon>Cupressales</taxon>
        <taxon>Taxaceae</taxon>
        <taxon>Taxus</taxon>
    </lineage>
</organism>
<dbReference type="AlphaFoldDB" id="A0AA38LDE4"/>
<dbReference type="PANTHER" id="PTHR33137">
    <property type="entry name" value="MEDIATOR OF RNA POLYMERASE II TRANSCRIPTION SUBUNIT 15A-RELATED"/>
    <property type="match status" value="1"/>
</dbReference>
<evidence type="ECO:0000256" key="2">
    <source>
        <dbReference type="ARBA" id="ARBA00023242"/>
    </source>
</evidence>
<dbReference type="SUPFAM" id="SSF47040">
    <property type="entry name" value="Kix domain of CBP (creb binding protein)"/>
    <property type="match status" value="1"/>
</dbReference>
<feature type="non-terminal residue" evidence="4">
    <location>
        <position position="87"/>
    </location>
</feature>
<dbReference type="GO" id="GO:0031490">
    <property type="term" value="F:chromatin DNA binding"/>
    <property type="evidence" value="ECO:0007669"/>
    <property type="project" value="InterPro"/>
</dbReference>
<feature type="domain" description="Mediator complex subunit 15 KIX" evidence="3">
    <location>
        <begin position="10"/>
        <end position="83"/>
    </location>
</feature>
<keyword evidence="2" id="KW-0539">Nucleus</keyword>
<dbReference type="Gene3D" id="1.10.246.20">
    <property type="entry name" value="Coactivator CBP, KIX domain"/>
    <property type="match status" value="1"/>
</dbReference>
<protein>
    <recommendedName>
        <fullName evidence="3">Mediator complex subunit 15 KIX domain-containing protein</fullName>
    </recommendedName>
</protein>
<dbReference type="EMBL" id="JAHRHJ020000004">
    <property type="protein sequence ID" value="KAH9317435.1"/>
    <property type="molecule type" value="Genomic_DNA"/>
</dbReference>
<gene>
    <name evidence="4" type="ORF">KI387_019204</name>
</gene>
<dbReference type="Pfam" id="PF16987">
    <property type="entry name" value="KIX_2"/>
    <property type="match status" value="1"/>
</dbReference>
<dbReference type="GO" id="GO:0005634">
    <property type="term" value="C:nucleus"/>
    <property type="evidence" value="ECO:0007669"/>
    <property type="project" value="UniProtKB-SubCell"/>
</dbReference>
<dbReference type="InterPro" id="IPR036546">
    <property type="entry name" value="MED15_KIX"/>
</dbReference>
<evidence type="ECO:0000256" key="1">
    <source>
        <dbReference type="ARBA" id="ARBA00004123"/>
    </source>
</evidence>
<evidence type="ECO:0000313" key="4">
    <source>
        <dbReference type="EMBL" id="KAH9317435.1"/>
    </source>
</evidence>
<keyword evidence="5" id="KW-1185">Reference proteome</keyword>
<reference evidence="4 5" key="1">
    <citation type="journal article" date="2021" name="Nat. Plants">
        <title>The Taxus genome provides insights into paclitaxel biosynthesis.</title>
        <authorList>
            <person name="Xiong X."/>
            <person name="Gou J."/>
            <person name="Liao Q."/>
            <person name="Li Y."/>
            <person name="Zhou Q."/>
            <person name="Bi G."/>
            <person name="Li C."/>
            <person name="Du R."/>
            <person name="Wang X."/>
            <person name="Sun T."/>
            <person name="Guo L."/>
            <person name="Liang H."/>
            <person name="Lu P."/>
            <person name="Wu Y."/>
            <person name="Zhang Z."/>
            <person name="Ro D.K."/>
            <person name="Shang Y."/>
            <person name="Huang S."/>
            <person name="Yan J."/>
        </authorList>
    </citation>
    <scope>NUCLEOTIDE SEQUENCE [LARGE SCALE GENOMIC DNA]</scope>
    <source>
        <strain evidence="4">Ta-2019</strain>
    </source>
</reference>
<feature type="non-terminal residue" evidence="4">
    <location>
        <position position="1"/>
    </location>
</feature>
<dbReference type="Proteomes" id="UP000824469">
    <property type="component" value="Unassembled WGS sequence"/>
</dbReference>
<evidence type="ECO:0000313" key="5">
    <source>
        <dbReference type="Proteomes" id="UP000824469"/>
    </source>
</evidence>
<comment type="subcellular location">
    <subcellularLocation>
        <location evidence="1">Nucleus</location>
    </subcellularLocation>
</comment>
<name>A0AA38LDE4_TAXCH</name>
<dbReference type="InterPro" id="IPR036529">
    <property type="entry name" value="KIX_dom_sf"/>
</dbReference>
<evidence type="ECO:0000259" key="3">
    <source>
        <dbReference type="Pfam" id="PF16987"/>
    </source>
</evidence>
<comment type="caution">
    <text evidence="4">The sequence shown here is derived from an EMBL/GenBank/DDBJ whole genome shotgun (WGS) entry which is preliminary data.</text>
</comment>
<dbReference type="InterPro" id="IPR044661">
    <property type="entry name" value="MED15a/b/c-like"/>
</dbReference>
<dbReference type="PANTHER" id="PTHR33137:SF4">
    <property type="entry name" value="MEDIATOR OF RNA POLYMERASE II TRANSCRIPTION SUBUNIT 15A-RELATED"/>
    <property type="match status" value="1"/>
</dbReference>
<dbReference type="GO" id="GO:0003713">
    <property type="term" value="F:transcription coactivator activity"/>
    <property type="evidence" value="ECO:0007669"/>
    <property type="project" value="InterPro"/>
</dbReference>
<sequence>DSTMDTRSWTLSPWARQGIVNKILDTLKRHMPFTSPEGMEELKKVALRFEEKVYTTAANQTEYLRKISLKMLSLRGWSQGSAVNPCA</sequence>
<accession>A0AA38LDE4</accession>
<proteinExistence type="predicted"/>